<dbReference type="InterPro" id="IPR051055">
    <property type="entry name" value="PIF1_helicase"/>
</dbReference>
<gene>
    <name evidence="2" type="ORF">KC909_00095</name>
</gene>
<dbReference type="GO" id="GO:0006281">
    <property type="term" value="P:DNA repair"/>
    <property type="evidence" value="ECO:0007669"/>
    <property type="project" value="InterPro"/>
</dbReference>
<feature type="domain" description="DNA helicase Pif1-like DEAD-box helicase" evidence="1">
    <location>
        <begin position="9"/>
        <end position="213"/>
    </location>
</feature>
<sequence length="441" mass="50690">MDISNIKITDEFKTAFDMLEKSSGHIFLTGEAGTGKSTLLEYFRSKTGKELIVLAPTGVAAVNVRGETIHSFFQFSPGIEPENITKKIWDKNKRTLIENLDAIVIDEISMVRADLLDCIDKSLRLNRPKKFSGLPFGGVQMIFIGDLFQLPPVLTKNEEEIFKSKYKSPYFFDSRVFLDLEFNYISLKEVHRQKDEDFISILNKIRHGAVDEYDLELLNERVDEYLNYLEDYYIYLSTTNYIADKVNQAKLAELEGDTYKFEGELLGKFSENQTPADVEINLKPGAQIMLLNNDSEGRWINGTIGKLEDVYERKPGQQVLVATLENGESVEIDKFTWNKYKFDINPLTNEVKEEVIGSFSQFPVRLAWGITIHKSQGKTFEHVVIDIGRGTFVPGQLYVALSRCTNLNGIILRRRIEPEHIWTDDRLKQFVDYLDQKLTEE</sequence>
<dbReference type="PANTHER" id="PTHR47642">
    <property type="entry name" value="ATP-DEPENDENT DNA HELICASE"/>
    <property type="match status" value="1"/>
</dbReference>
<evidence type="ECO:0000313" key="3">
    <source>
        <dbReference type="Proteomes" id="UP000783287"/>
    </source>
</evidence>
<dbReference type="Proteomes" id="UP000783287">
    <property type="component" value="Unassembled WGS sequence"/>
</dbReference>
<proteinExistence type="predicted"/>
<evidence type="ECO:0000313" key="2">
    <source>
        <dbReference type="EMBL" id="MCA9382744.1"/>
    </source>
</evidence>
<dbReference type="EMBL" id="JAGQLK010000001">
    <property type="protein sequence ID" value="MCA9382744.1"/>
    <property type="molecule type" value="Genomic_DNA"/>
</dbReference>
<dbReference type="GO" id="GO:0003678">
    <property type="term" value="F:DNA helicase activity"/>
    <property type="evidence" value="ECO:0007669"/>
    <property type="project" value="InterPro"/>
</dbReference>
<dbReference type="CDD" id="cd18809">
    <property type="entry name" value="SF1_C_RecD"/>
    <property type="match status" value="1"/>
</dbReference>
<dbReference type="GO" id="GO:0000723">
    <property type="term" value="P:telomere maintenance"/>
    <property type="evidence" value="ECO:0007669"/>
    <property type="project" value="InterPro"/>
</dbReference>
<dbReference type="Gene3D" id="3.40.50.300">
    <property type="entry name" value="P-loop containing nucleotide triphosphate hydrolases"/>
    <property type="match status" value="2"/>
</dbReference>
<name>A0A955L496_9BACT</name>
<dbReference type="InterPro" id="IPR010285">
    <property type="entry name" value="DNA_helicase_pif1-like_DEAD"/>
</dbReference>
<dbReference type="AlphaFoldDB" id="A0A955L496"/>
<dbReference type="FunFam" id="3.40.50.300:FF:001498">
    <property type="entry name" value="ATP-dependent DNA helicase"/>
    <property type="match status" value="1"/>
</dbReference>
<dbReference type="SUPFAM" id="SSF52540">
    <property type="entry name" value="P-loop containing nucleoside triphosphate hydrolases"/>
    <property type="match status" value="2"/>
</dbReference>
<reference evidence="2" key="2">
    <citation type="journal article" date="2021" name="Microbiome">
        <title>Successional dynamics and alternative stable states in a saline activated sludge microbial community over 9 years.</title>
        <authorList>
            <person name="Wang Y."/>
            <person name="Ye J."/>
            <person name="Ju F."/>
            <person name="Liu L."/>
            <person name="Boyd J.A."/>
            <person name="Deng Y."/>
            <person name="Parks D.H."/>
            <person name="Jiang X."/>
            <person name="Yin X."/>
            <person name="Woodcroft B.J."/>
            <person name="Tyson G.W."/>
            <person name="Hugenholtz P."/>
            <person name="Polz M.F."/>
            <person name="Zhang T."/>
        </authorList>
    </citation>
    <scope>NUCLEOTIDE SEQUENCE</scope>
    <source>
        <strain evidence="2">HKST-UBA14</strain>
    </source>
</reference>
<organism evidence="2 3">
    <name type="scientific">Candidatus Dojkabacteria bacterium</name>
    <dbReference type="NCBI Taxonomy" id="2099670"/>
    <lineage>
        <taxon>Bacteria</taxon>
        <taxon>Candidatus Dojkabacteria</taxon>
    </lineage>
</organism>
<evidence type="ECO:0000259" key="1">
    <source>
        <dbReference type="Pfam" id="PF05970"/>
    </source>
</evidence>
<protein>
    <submittedName>
        <fullName evidence="2">AAA family ATPase</fullName>
    </submittedName>
</protein>
<comment type="caution">
    <text evidence="2">The sequence shown here is derived from an EMBL/GenBank/DDBJ whole genome shotgun (WGS) entry which is preliminary data.</text>
</comment>
<accession>A0A955L496</accession>
<dbReference type="InterPro" id="IPR027417">
    <property type="entry name" value="P-loop_NTPase"/>
</dbReference>
<reference evidence="2" key="1">
    <citation type="submission" date="2020-04" db="EMBL/GenBank/DDBJ databases">
        <authorList>
            <person name="Zhang T."/>
        </authorList>
    </citation>
    <scope>NUCLEOTIDE SEQUENCE</scope>
    <source>
        <strain evidence="2">HKST-UBA14</strain>
    </source>
</reference>
<dbReference type="Pfam" id="PF05970">
    <property type="entry name" value="PIF1"/>
    <property type="match status" value="1"/>
</dbReference>